<protein>
    <submittedName>
        <fullName evidence="1">Uncharacterized protein</fullName>
    </submittedName>
</protein>
<reference evidence="1 2" key="1">
    <citation type="submission" date="2018-04" db="EMBL/GenBank/DDBJ databases">
        <title>Novel Campyloabacter and Helicobacter Species and Strains.</title>
        <authorList>
            <person name="Mannion A.J."/>
            <person name="Shen Z."/>
            <person name="Fox J.G."/>
        </authorList>
    </citation>
    <scope>NUCLEOTIDE SEQUENCE [LARGE SCALE GENOMIC DNA]</scope>
    <source>
        <strain evidence="1 2">MIT 98-6070</strain>
    </source>
</reference>
<keyword evidence="2" id="KW-1185">Reference proteome</keyword>
<accession>A0A3D8I480</accession>
<gene>
    <name evidence="1" type="ORF">CQA63_05040</name>
</gene>
<dbReference type="EMBL" id="NXLR01000007">
    <property type="protein sequence ID" value="RDU59949.1"/>
    <property type="molecule type" value="Genomic_DNA"/>
</dbReference>
<name>A0A3D8I480_9HELI</name>
<evidence type="ECO:0000313" key="1">
    <source>
        <dbReference type="EMBL" id="RDU59949.1"/>
    </source>
</evidence>
<sequence length="70" mass="8540">MWVSNLNYCKECNIKDKKNIFDSKVSFYFTFYREYLQKSFTIDCKLKRGFLDLSLIVRFVWICMKEGESK</sequence>
<proteinExistence type="predicted"/>
<dbReference type="AlphaFoldDB" id="A0A3D8I480"/>
<organism evidence="1 2">
    <name type="scientific">Helicobacter marmotae</name>
    <dbReference type="NCBI Taxonomy" id="152490"/>
    <lineage>
        <taxon>Bacteria</taxon>
        <taxon>Pseudomonadati</taxon>
        <taxon>Campylobacterota</taxon>
        <taxon>Epsilonproteobacteria</taxon>
        <taxon>Campylobacterales</taxon>
        <taxon>Helicobacteraceae</taxon>
        <taxon>Helicobacter</taxon>
    </lineage>
</organism>
<dbReference type="Proteomes" id="UP000256599">
    <property type="component" value="Unassembled WGS sequence"/>
</dbReference>
<evidence type="ECO:0000313" key="2">
    <source>
        <dbReference type="Proteomes" id="UP000256599"/>
    </source>
</evidence>
<comment type="caution">
    <text evidence="1">The sequence shown here is derived from an EMBL/GenBank/DDBJ whole genome shotgun (WGS) entry which is preliminary data.</text>
</comment>